<name>A0ABP0X6D4_9BRYO</name>
<dbReference type="Proteomes" id="UP001497444">
    <property type="component" value="Chromosome 5"/>
</dbReference>
<dbReference type="EMBL" id="OZ020100">
    <property type="protein sequence ID" value="CAK9273991.1"/>
    <property type="molecule type" value="Genomic_DNA"/>
</dbReference>
<evidence type="ECO:0000313" key="1">
    <source>
        <dbReference type="EMBL" id="CAK9273991.1"/>
    </source>
</evidence>
<sequence>MRMAVSSRVVTTLYDVMISVKGGWVESKALVTYRVFIFKQRFSVLAKSGTCKVCARLFRIFLTDFRRFFAHPASSSSAFEKLANSLKLSKVYLKSDDDVSTIHAASSSTSINFPDVQLQESGVRFFHRFLSLFDI</sequence>
<reference evidence="1" key="1">
    <citation type="submission" date="2024-02" db="EMBL/GenBank/DDBJ databases">
        <authorList>
            <consortium name="ELIXIR-Norway"/>
            <consortium name="Elixir Norway"/>
        </authorList>
    </citation>
    <scope>NUCLEOTIDE SEQUENCE</scope>
</reference>
<proteinExistence type="predicted"/>
<keyword evidence="2" id="KW-1185">Reference proteome</keyword>
<gene>
    <name evidence="1" type="ORF">CSSPJE1EN1_LOCUS19469</name>
</gene>
<accession>A0ABP0X6D4</accession>
<protein>
    <submittedName>
        <fullName evidence="1">Uncharacterized protein</fullName>
    </submittedName>
</protein>
<evidence type="ECO:0000313" key="2">
    <source>
        <dbReference type="Proteomes" id="UP001497444"/>
    </source>
</evidence>
<organism evidence="1 2">
    <name type="scientific">Sphagnum jensenii</name>
    <dbReference type="NCBI Taxonomy" id="128206"/>
    <lineage>
        <taxon>Eukaryota</taxon>
        <taxon>Viridiplantae</taxon>
        <taxon>Streptophyta</taxon>
        <taxon>Embryophyta</taxon>
        <taxon>Bryophyta</taxon>
        <taxon>Sphagnophytina</taxon>
        <taxon>Sphagnopsida</taxon>
        <taxon>Sphagnales</taxon>
        <taxon>Sphagnaceae</taxon>
        <taxon>Sphagnum</taxon>
    </lineage>
</organism>